<keyword evidence="2" id="KW-1185">Reference proteome</keyword>
<evidence type="ECO:0000313" key="2">
    <source>
        <dbReference type="Proteomes" id="UP000190961"/>
    </source>
</evidence>
<dbReference type="AlphaFoldDB" id="A0A1T5KN38"/>
<evidence type="ECO:0000313" key="1">
    <source>
        <dbReference type="EMBL" id="SKC65192.1"/>
    </source>
</evidence>
<dbReference type="STRING" id="688867.SAMN05660236_2392"/>
<gene>
    <name evidence="1" type="ORF">SAMN05660236_2392</name>
</gene>
<name>A0A1T5KN38_9BACT</name>
<protein>
    <recommendedName>
        <fullName evidence="3">SpoIIAA-like</fullName>
    </recommendedName>
</protein>
<dbReference type="OrthoDB" id="979415at2"/>
<reference evidence="1 2" key="1">
    <citation type="submission" date="2017-02" db="EMBL/GenBank/DDBJ databases">
        <authorList>
            <person name="Peterson S.W."/>
        </authorList>
    </citation>
    <scope>NUCLEOTIDE SEQUENCE [LARGE SCALE GENOMIC DNA]</scope>
    <source>
        <strain evidence="1 2">DSM 25262</strain>
    </source>
</reference>
<sequence length="130" mass="15068">MQIYLETECALFTYDENSYSIIITWKTPPLSVEFRDNVKTLLSVMEHFKTGKVVSDITNFGILHPDDQEWATSEWFKEAIKVGYSHQAIILPNDAYLQWVIEETGRPVMNTVTTAYFNNLEAAIKWIKQS</sequence>
<evidence type="ECO:0008006" key="3">
    <source>
        <dbReference type="Google" id="ProtNLM"/>
    </source>
</evidence>
<accession>A0A1T5KN38</accession>
<dbReference type="RefSeq" id="WP_079686845.1">
    <property type="nucleotide sequence ID" value="NZ_FUZU01000001.1"/>
</dbReference>
<dbReference type="EMBL" id="FUZU01000001">
    <property type="protein sequence ID" value="SKC65192.1"/>
    <property type="molecule type" value="Genomic_DNA"/>
</dbReference>
<dbReference type="Proteomes" id="UP000190961">
    <property type="component" value="Unassembled WGS sequence"/>
</dbReference>
<proteinExistence type="predicted"/>
<organism evidence="1 2">
    <name type="scientific">Ohtaekwangia koreensis</name>
    <dbReference type="NCBI Taxonomy" id="688867"/>
    <lineage>
        <taxon>Bacteria</taxon>
        <taxon>Pseudomonadati</taxon>
        <taxon>Bacteroidota</taxon>
        <taxon>Cytophagia</taxon>
        <taxon>Cytophagales</taxon>
        <taxon>Fulvivirgaceae</taxon>
        <taxon>Ohtaekwangia</taxon>
    </lineage>
</organism>